<keyword evidence="2" id="KW-0808">Transferase</keyword>
<dbReference type="Proteomes" id="UP001595443">
    <property type="component" value="Unassembled WGS sequence"/>
</dbReference>
<protein>
    <submittedName>
        <fullName evidence="2">FkbM family methyltransferase</fullName>
    </submittedName>
</protein>
<dbReference type="SUPFAM" id="SSF53335">
    <property type="entry name" value="S-adenosyl-L-methionine-dependent methyltransferases"/>
    <property type="match status" value="1"/>
</dbReference>
<evidence type="ECO:0000313" key="2">
    <source>
        <dbReference type="EMBL" id="MFC2968441.1"/>
    </source>
</evidence>
<keyword evidence="3" id="KW-1185">Reference proteome</keyword>
<proteinExistence type="predicted"/>
<dbReference type="Gene3D" id="3.90.550.10">
    <property type="entry name" value="Spore Coat Polysaccharide Biosynthesis Protein SpsA, Chain A"/>
    <property type="match status" value="1"/>
</dbReference>
<dbReference type="Pfam" id="PF05050">
    <property type="entry name" value="Methyltransf_21"/>
    <property type="match status" value="1"/>
</dbReference>
<dbReference type="PANTHER" id="PTHR34203:SF15">
    <property type="entry name" value="SLL1173 PROTEIN"/>
    <property type="match status" value="1"/>
</dbReference>
<dbReference type="PANTHER" id="PTHR34203">
    <property type="entry name" value="METHYLTRANSFERASE, FKBM FAMILY PROTEIN"/>
    <property type="match status" value="1"/>
</dbReference>
<dbReference type="RefSeq" id="WP_377833141.1">
    <property type="nucleotide sequence ID" value="NZ_JBHRSK010000006.1"/>
</dbReference>
<comment type="caution">
    <text evidence="2">The sequence shown here is derived from an EMBL/GenBank/DDBJ whole genome shotgun (WGS) entry which is preliminary data.</text>
</comment>
<dbReference type="InterPro" id="IPR006342">
    <property type="entry name" value="FkbM_mtfrase"/>
</dbReference>
<dbReference type="GO" id="GO:0032259">
    <property type="term" value="P:methylation"/>
    <property type="evidence" value="ECO:0007669"/>
    <property type="project" value="UniProtKB-KW"/>
</dbReference>
<reference evidence="3" key="1">
    <citation type="journal article" date="2019" name="Int. J. Syst. Evol. Microbiol.">
        <title>The Global Catalogue of Microorganisms (GCM) 10K type strain sequencing project: providing services to taxonomists for standard genome sequencing and annotation.</title>
        <authorList>
            <consortium name="The Broad Institute Genomics Platform"/>
            <consortium name="The Broad Institute Genome Sequencing Center for Infectious Disease"/>
            <person name="Wu L."/>
            <person name="Ma J."/>
        </authorList>
    </citation>
    <scope>NUCLEOTIDE SEQUENCE [LARGE SCALE GENOMIC DNA]</scope>
    <source>
        <strain evidence="3">KCTC 62192</strain>
    </source>
</reference>
<sequence length="453" mass="49860">MSRMRCGIVTPVGPGHAELFQNDCLPSIQRAIDFGIGPFEEVVLYPMDDTRGEHGRSNRRNAAIRQAQADGIEWLFFCDADDFLAPNAFASFGAVLAEDPTLDAVFGLICTLNDAGEPELREGQPERIDSFEEFLAVDPFVNVIMGHFVRTEVIAAIGFDEAMDTGEDYAYYYRLWRDHHCTKRPEIFYIVRRGAHSTGPRSASGSDWTAAVARLWAETVAANPLWREVGHDGVTARMQVTNPTDLIQQHYLAGTFFEASSLARLPQWVRPGARIVEVGANIGNHVVWYAQHLKPATILPVEPNPAAIALLDANIAANGLDGLIDRRGIGLGAGRDAGRFRAETENADNLGATYLVADPQGGLEVVALDDLLGGEKVDFIKIDAEGMELEVLAGAEKIIARDRPVLWIEVKRENIIPFHQGWARAHGYVLADSAPYVHTMDYFLLPEEHAAFA</sequence>
<dbReference type="GO" id="GO:0008168">
    <property type="term" value="F:methyltransferase activity"/>
    <property type="evidence" value="ECO:0007669"/>
    <property type="project" value="UniProtKB-KW"/>
</dbReference>
<evidence type="ECO:0000313" key="3">
    <source>
        <dbReference type="Proteomes" id="UP001595443"/>
    </source>
</evidence>
<evidence type="ECO:0000259" key="1">
    <source>
        <dbReference type="Pfam" id="PF05050"/>
    </source>
</evidence>
<keyword evidence="2" id="KW-0489">Methyltransferase</keyword>
<gene>
    <name evidence="2" type="ORF">ACFOES_10075</name>
</gene>
<name>A0ABV7AHR4_9RHOB</name>
<organism evidence="2 3">
    <name type="scientific">Acidimangrovimonas pyrenivorans</name>
    <dbReference type="NCBI Taxonomy" id="2030798"/>
    <lineage>
        <taxon>Bacteria</taxon>
        <taxon>Pseudomonadati</taxon>
        <taxon>Pseudomonadota</taxon>
        <taxon>Alphaproteobacteria</taxon>
        <taxon>Rhodobacterales</taxon>
        <taxon>Paracoccaceae</taxon>
        <taxon>Acidimangrovimonas</taxon>
    </lineage>
</organism>
<feature type="domain" description="Methyltransferase FkbM" evidence="1">
    <location>
        <begin position="277"/>
        <end position="413"/>
    </location>
</feature>
<dbReference type="InterPro" id="IPR052514">
    <property type="entry name" value="SAM-dependent_MTase"/>
</dbReference>
<dbReference type="InterPro" id="IPR029063">
    <property type="entry name" value="SAM-dependent_MTases_sf"/>
</dbReference>
<accession>A0ABV7AHR4</accession>
<dbReference type="SUPFAM" id="SSF53448">
    <property type="entry name" value="Nucleotide-diphospho-sugar transferases"/>
    <property type="match status" value="1"/>
</dbReference>
<dbReference type="EMBL" id="JBHRSK010000006">
    <property type="protein sequence ID" value="MFC2968441.1"/>
    <property type="molecule type" value="Genomic_DNA"/>
</dbReference>
<dbReference type="NCBIfam" id="TIGR01444">
    <property type="entry name" value="fkbM_fam"/>
    <property type="match status" value="1"/>
</dbReference>
<dbReference type="Gene3D" id="3.40.50.150">
    <property type="entry name" value="Vaccinia Virus protein VP39"/>
    <property type="match status" value="1"/>
</dbReference>
<dbReference type="InterPro" id="IPR029044">
    <property type="entry name" value="Nucleotide-diphossugar_trans"/>
</dbReference>